<keyword evidence="4 11" id="KW-0378">Hydrolase</keyword>
<evidence type="ECO:0000256" key="4">
    <source>
        <dbReference type="ARBA" id="ARBA00022801"/>
    </source>
</evidence>
<dbReference type="Pfam" id="PF00271">
    <property type="entry name" value="Helicase_C"/>
    <property type="match status" value="1"/>
</dbReference>
<evidence type="ECO:0000256" key="12">
    <source>
        <dbReference type="SAM" id="MobiDB-lite"/>
    </source>
</evidence>
<feature type="compositionally biased region" description="Polar residues" evidence="12">
    <location>
        <begin position="808"/>
        <end position="820"/>
    </location>
</feature>
<dbReference type="GO" id="GO:0005634">
    <property type="term" value="C:nucleus"/>
    <property type="evidence" value="ECO:0007669"/>
    <property type="project" value="UniProtKB-SubCell"/>
</dbReference>
<organism evidence="15 16">
    <name type="scientific">Babesia ovata</name>
    <dbReference type="NCBI Taxonomy" id="189622"/>
    <lineage>
        <taxon>Eukaryota</taxon>
        <taxon>Sar</taxon>
        <taxon>Alveolata</taxon>
        <taxon>Apicomplexa</taxon>
        <taxon>Aconoidasida</taxon>
        <taxon>Piroplasmida</taxon>
        <taxon>Babesiidae</taxon>
        <taxon>Babesia</taxon>
    </lineage>
</organism>
<comment type="catalytic activity">
    <reaction evidence="11">
        <text>ATP + H2O = ADP + phosphate + H(+)</text>
        <dbReference type="Rhea" id="RHEA:13065"/>
        <dbReference type="ChEBI" id="CHEBI:15377"/>
        <dbReference type="ChEBI" id="CHEBI:15378"/>
        <dbReference type="ChEBI" id="CHEBI:30616"/>
        <dbReference type="ChEBI" id="CHEBI:43474"/>
        <dbReference type="ChEBI" id="CHEBI:456216"/>
    </reaction>
</comment>
<dbReference type="PROSITE" id="PS00690">
    <property type="entry name" value="DEAH_ATP_HELICASE"/>
    <property type="match status" value="1"/>
</dbReference>
<dbReference type="GO" id="GO:0043138">
    <property type="term" value="F:3'-5' DNA helicase activity"/>
    <property type="evidence" value="ECO:0007669"/>
    <property type="project" value="UniProtKB-EC"/>
</dbReference>
<dbReference type="GO" id="GO:0000724">
    <property type="term" value="P:double-strand break repair via homologous recombination"/>
    <property type="evidence" value="ECO:0007669"/>
    <property type="project" value="TreeGrafter"/>
</dbReference>
<dbReference type="InterPro" id="IPR001650">
    <property type="entry name" value="Helicase_C-like"/>
</dbReference>
<dbReference type="InterPro" id="IPR004589">
    <property type="entry name" value="DNA_helicase_ATP-dep_RecQ"/>
</dbReference>
<feature type="compositionally biased region" description="Basic and acidic residues" evidence="12">
    <location>
        <begin position="741"/>
        <end position="788"/>
    </location>
</feature>
<feature type="region of interest" description="Disordered" evidence="12">
    <location>
        <begin position="713"/>
        <end position="820"/>
    </location>
</feature>
<dbReference type="GO" id="GO:0009378">
    <property type="term" value="F:four-way junction helicase activity"/>
    <property type="evidence" value="ECO:0007669"/>
    <property type="project" value="TreeGrafter"/>
</dbReference>
<proteinExistence type="inferred from homology"/>
<keyword evidence="6 11" id="KW-0067">ATP-binding</keyword>
<keyword evidence="7" id="KW-0238">DNA-binding</keyword>
<evidence type="ECO:0000259" key="13">
    <source>
        <dbReference type="PROSITE" id="PS51192"/>
    </source>
</evidence>
<evidence type="ECO:0000256" key="5">
    <source>
        <dbReference type="ARBA" id="ARBA00022806"/>
    </source>
</evidence>
<dbReference type="Pfam" id="PF16124">
    <property type="entry name" value="RecQ_Zn_bind"/>
    <property type="match status" value="1"/>
</dbReference>
<keyword evidence="5 11" id="KW-0347">Helicase</keyword>
<evidence type="ECO:0000256" key="2">
    <source>
        <dbReference type="ARBA" id="ARBA00005446"/>
    </source>
</evidence>
<reference evidence="15 16" key="1">
    <citation type="journal article" date="2017" name="BMC Genomics">
        <title>Whole-genome assembly of Babesia ovata and comparative genomics between closely related pathogens.</title>
        <authorList>
            <person name="Yamagishi J."/>
            <person name="Asada M."/>
            <person name="Hakimi H."/>
            <person name="Tanaka T.Q."/>
            <person name="Sugimoto C."/>
            <person name="Kawazu S."/>
        </authorList>
    </citation>
    <scope>NUCLEOTIDE SEQUENCE [LARGE SCALE GENOMIC DNA]</scope>
    <source>
        <strain evidence="15 16">Miyake</strain>
    </source>
</reference>
<sequence>MAAELQSRFSCALVENNYGEFFSTLSSALLPLSVSEDAKEHGGLCDTCAGAVYCLKLDELVSFDPATYVDDQHATIPFRHRQSVHRYRIGHISGVTSDAHGDGHGHGIGHSDSSGARDEDKDENYFGYAADDNVVKERYKYILPRSEESLSMPVAVSGDQCGTWSGRFEWTDVVHRINKEVFGNASFRPKQLEVINCILSGRDTFVVIPTGGGKSLCFQLPVVYDGTVGKNGVTVVVMPLVSLIQDQMKRLQALGIPCHALVGEVSRLDRDSVLGDMRSELDTSYLLFVTPERITSSKVLLKAFRDLEQQGRLSRFVLDEAHCVSQWGNDFRPDYKEMGLLKHEFPRVPVCAFTATATPQVINDVCAELRLKAPTIFKSSFNRPNLRYEVMPKDRNSSKAIEKLVEVIKERFAGSCGIIYCLSCNEVERVTQAVSKHVKAAPYHAQMQMHMRTAYYKQWISGSVDVMVATLAFGMGIDKADVRFVIHFSIPKSIENYFQESGRAGRDGQVACCLIFYQFHDAQRLLMLGMGTDANIKSDKEQVNRKNILSVLAYCESGYLCRRKVLLEYLGETLKEACDVPCDSCSSNQEVRFIPRNCQKEVTFICNALTTQGKQYERANDAYTLVNLHKLLTQRNAGDHPLSGYLRRMGFTNDAAMVLLKRMVVHQILIERVARIAQQSYTSFYLRVNPQYRTYLHHMGALRFPIETSIGKRAAREGNSSSAKPPTNVKRAATSPKAPRGVKEKTERKPREPKKKEATERKPREPRRKETTVRKPREPKTREATERKPRVRKAAADGKQAGRKPSARTKTTNAPDADNT</sequence>
<dbReference type="GO" id="GO:0005737">
    <property type="term" value="C:cytoplasm"/>
    <property type="evidence" value="ECO:0007669"/>
    <property type="project" value="TreeGrafter"/>
</dbReference>
<dbReference type="Pfam" id="PF00270">
    <property type="entry name" value="DEAD"/>
    <property type="match status" value="1"/>
</dbReference>
<accession>A0A2H6KCD2</accession>
<feature type="region of interest" description="Disordered" evidence="12">
    <location>
        <begin position="98"/>
        <end position="121"/>
    </location>
</feature>
<feature type="domain" description="Helicase ATP-binding" evidence="13">
    <location>
        <begin position="195"/>
        <end position="375"/>
    </location>
</feature>
<dbReference type="PROSITE" id="PS51194">
    <property type="entry name" value="HELICASE_CTER"/>
    <property type="match status" value="1"/>
</dbReference>
<dbReference type="Gene3D" id="3.40.50.300">
    <property type="entry name" value="P-loop containing nucleotide triphosphate hydrolases"/>
    <property type="match status" value="2"/>
</dbReference>
<dbReference type="GO" id="GO:0005694">
    <property type="term" value="C:chromosome"/>
    <property type="evidence" value="ECO:0007669"/>
    <property type="project" value="TreeGrafter"/>
</dbReference>
<dbReference type="GO" id="GO:0005524">
    <property type="term" value="F:ATP binding"/>
    <property type="evidence" value="ECO:0007669"/>
    <property type="project" value="UniProtKB-KW"/>
</dbReference>
<comment type="subcellular location">
    <subcellularLocation>
        <location evidence="1 11">Nucleus</location>
    </subcellularLocation>
</comment>
<keyword evidence="9 11" id="KW-0539">Nucleus</keyword>
<comment type="similarity">
    <text evidence="2 11">Belongs to the helicase family. RecQ subfamily.</text>
</comment>
<evidence type="ECO:0000256" key="10">
    <source>
        <dbReference type="ARBA" id="ARBA00034617"/>
    </source>
</evidence>
<dbReference type="PROSITE" id="PS51192">
    <property type="entry name" value="HELICASE_ATP_BIND_1"/>
    <property type="match status" value="1"/>
</dbReference>
<evidence type="ECO:0000313" key="15">
    <source>
        <dbReference type="EMBL" id="GBE60656.1"/>
    </source>
</evidence>
<dbReference type="SMART" id="SM00490">
    <property type="entry name" value="HELICc"/>
    <property type="match status" value="1"/>
</dbReference>
<dbReference type="InterPro" id="IPR014001">
    <property type="entry name" value="Helicase_ATP-bd"/>
</dbReference>
<evidence type="ECO:0000256" key="6">
    <source>
        <dbReference type="ARBA" id="ARBA00022840"/>
    </source>
</evidence>
<name>A0A2H6KCD2_9APIC</name>
<dbReference type="EC" id="5.6.2.4" evidence="11"/>
<dbReference type="PANTHER" id="PTHR13710:SF153">
    <property type="entry name" value="RECQ-LIKE DNA HELICASE BLM"/>
    <property type="match status" value="1"/>
</dbReference>
<comment type="catalytic activity">
    <reaction evidence="10 11">
        <text>Couples ATP hydrolysis with the unwinding of duplex DNA by translocating in the 3'-5' direction.</text>
        <dbReference type="EC" id="5.6.2.4"/>
    </reaction>
</comment>
<dbReference type="InterPro" id="IPR002464">
    <property type="entry name" value="DNA/RNA_helicase_DEAH_CS"/>
</dbReference>
<dbReference type="GO" id="GO:0003677">
    <property type="term" value="F:DNA binding"/>
    <property type="evidence" value="ECO:0007669"/>
    <property type="project" value="UniProtKB-KW"/>
</dbReference>
<dbReference type="VEuPathDB" id="PiroplasmaDB:BOVATA_021490"/>
<dbReference type="SMART" id="SM00487">
    <property type="entry name" value="DEXDc"/>
    <property type="match status" value="1"/>
</dbReference>
<feature type="domain" description="Helicase C-terminal" evidence="14">
    <location>
        <begin position="400"/>
        <end position="547"/>
    </location>
</feature>
<evidence type="ECO:0000256" key="7">
    <source>
        <dbReference type="ARBA" id="ARBA00023125"/>
    </source>
</evidence>
<dbReference type="InterPro" id="IPR036388">
    <property type="entry name" value="WH-like_DNA-bd_sf"/>
</dbReference>
<dbReference type="CDD" id="cd17920">
    <property type="entry name" value="DEXHc_RecQ"/>
    <property type="match status" value="1"/>
</dbReference>
<dbReference type="InterPro" id="IPR011545">
    <property type="entry name" value="DEAD/DEAH_box_helicase_dom"/>
</dbReference>
<evidence type="ECO:0000313" key="16">
    <source>
        <dbReference type="Proteomes" id="UP000236319"/>
    </source>
</evidence>
<dbReference type="CDD" id="cd18794">
    <property type="entry name" value="SF2_C_RecQ"/>
    <property type="match status" value="1"/>
</dbReference>
<dbReference type="EMBL" id="BDSA01000002">
    <property type="protein sequence ID" value="GBE60656.1"/>
    <property type="molecule type" value="Genomic_DNA"/>
</dbReference>
<evidence type="ECO:0000256" key="3">
    <source>
        <dbReference type="ARBA" id="ARBA00022741"/>
    </source>
</evidence>
<evidence type="ECO:0000256" key="11">
    <source>
        <dbReference type="RuleBase" id="RU364117"/>
    </source>
</evidence>
<dbReference type="NCBIfam" id="TIGR00614">
    <property type="entry name" value="recQ_fam"/>
    <property type="match status" value="1"/>
</dbReference>
<dbReference type="OrthoDB" id="10261556at2759"/>
<keyword evidence="3 11" id="KW-0547">Nucleotide-binding</keyword>
<evidence type="ECO:0000256" key="8">
    <source>
        <dbReference type="ARBA" id="ARBA00023235"/>
    </source>
</evidence>
<evidence type="ECO:0000259" key="14">
    <source>
        <dbReference type="PROSITE" id="PS51194"/>
    </source>
</evidence>
<evidence type="ECO:0000256" key="9">
    <source>
        <dbReference type="ARBA" id="ARBA00023242"/>
    </source>
</evidence>
<dbReference type="FunFam" id="3.40.50.300:FF:000296">
    <property type="entry name" value="ATP-dependent DNA helicase RecQ"/>
    <property type="match status" value="1"/>
</dbReference>
<dbReference type="InterPro" id="IPR032284">
    <property type="entry name" value="RecQ_Zn-bd"/>
</dbReference>
<dbReference type="InterPro" id="IPR027417">
    <property type="entry name" value="P-loop_NTPase"/>
</dbReference>
<keyword evidence="8" id="KW-0413">Isomerase</keyword>
<dbReference type="SUPFAM" id="SSF52540">
    <property type="entry name" value="P-loop containing nucleoside triphosphate hydrolases"/>
    <property type="match status" value="1"/>
</dbReference>
<dbReference type="GeneID" id="39874426"/>
<dbReference type="AlphaFoldDB" id="A0A2H6KCD2"/>
<dbReference type="Gene3D" id="1.10.10.10">
    <property type="entry name" value="Winged helix-like DNA-binding domain superfamily/Winged helix DNA-binding domain"/>
    <property type="match status" value="1"/>
</dbReference>
<dbReference type="PANTHER" id="PTHR13710">
    <property type="entry name" value="DNA HELICASE RECQ FAMILY MEMBER"/>
    <property type="match status" value="1"/>
</dbReference>
<dbReference type="Proteomes" id="UP000236319">
    <property type="component" value="Unassembled WGS sequence"/>
</dbReference>
<evidence type="ECO:0000256" key="1">
    <source>
        <dbReference type="ARBA" id="ARBA00004123"/>
    </source>
</evidence>
<keyword evidence="16" id="KW-1185">Reference proteome</keyword>
<protein>
    <recommendedName>
        <fullName evidence="11">ATP-dependent DNA helicase</fullName>
        <ecNumber evidence="11">5.6.2.4</ecNumber>
    </recommendedName>
</protein>
<dbReference type="GO" id="GO:0016887">
    <property type="term" value="F:ATP hydrolysis activity"/>
    <property type="evidence" value="ECO:0007669"/>
    <property type="project" value="RHEA"/>
</dbReference>
<comment type="caution">
    <text evidence="15">The sequence shown here is derived from an EMBL/GenBank/DDBJ whole genome shotgun (WGS) entry which is preliminary data.</text>
</comment>
<gene>
    <name evidence="15" type="ORF">BOVATA_021490</name>
</gene>
<dbReference type="RefSeq" id="XP_028866899.1">
    <property type="nucleotide sequence ID" value="XM_029011066.1"/>
</dbReference>